<name>A0A116LUQ3_STRSU</name>
<dbReference type="PROSITE" id="PS00094">
    <property type="entry name" value="C5_MTASE_1"/>
    <property type="match status" value="1"/>
</dbReference>
<dbReference type="InterPro" id="IPR001525">
    <property type="entry name" value="C5_MeTfrase"/>
</dbReference>
<proteinExistence type="inferred from homology"/>
<dbReference type="EC" id="2.1.1.37" evidence="7"/>
<dbReference type="GO" id="GO:0009307">
    <property type="term" value="P:DNA restriction-modification system"/>
    <property type="evidence" value="ECO:0007669"/>
    <property type="project" value="UniProtKB-KW"/>
</dbReference>
<evidence type="ECO:0000313" key="9">
    <source>
        <dbReference type="Proteomes" id="UP000073200"/>
    </source>
</evidence>
<dbReference type="GO" id="GO:0044027">
    <property type="term" value="P:negative regulation of gene expression via chromosomal CpG island methylation"/>
    <property type="evidence" value="ECO:0007669"/>
    <property type="project" value="TreeGrafter"/>
</dbReference>
<dbReference type="PANTHER" id="PTHR10629:SF52">
    <property type="entry name" value="DNA (CYTOSINE-5)-METHYLTRANSFERASE 1"/>
    <property type="match status" value="1"/>
</dbReference>
<keyword evidence="4" id="KW-0680">Restriction system</keyword>
<accession>A0A116LUQ3</accession>
<dbReference type="InterPro" id="IPR018117">
    <property type="entry name" value="C5_DNA_meth_AS"/>
</dbReference>
<gene>
    <name evidence="8" type="primary">ddeI</name>
    <name evidence="8" type="ORF">ERS132421_01883</name>
</gene>
<evidence type="ECO:0000313" key="8">
    <source>
        <dbReference type="EMBL" id="CYV11929.1"/>
    </source>
</evidence>
<evidence type="ECO:0000256" key="4">
    <source>
        <dbReference type="ARBA" id="ARBA00022747"/>
    </source>
</evidence>
<feature type="active site" evidence="5">
    <location>
        <position position="115"/>
    </location>
</feature>
<dbReference type="Proteomes" id="UP000073200">
    <property type="component" value="Unassembled WGS sequence"/>
</dbReference>
<evidence type="ECO:0000256" key="2">
    <source>
        <dbReference type="ARBA" id="ARBA00022679"/>
    </source>
</evidence>
<dbReference type="Gene3D" id="3.90.120.10">
    <property type="entry name" value="DNA Methylase, subunit A, domain 2"/>
    <property type="match status" value="1"/>
</dbReference>
<dbReference type="GO" id="GO:0003886">
    <property type="term" value="F:DNA (cytosine-5-)-methyltransferase activity"/>
    <property type="evidence" value="ECO:0007669"/>
    <property type="project" value="UniProtKB-EC"/>
</dbReference>
<keyword evidence="2 5" id="KW-0808">Transferase</keyword>
<comment type="catalytic activity">
    <reaction evidence="7">
        <text>a 2'-deoxycytidine in DNA + S-adenosyl-L-methionine = a 5-methyl-2'-deoxycytidine in DNA + S-adenosyl-L-homocysteine + H(+)</text>
        <dbReference type="Rhea" id="RHEA:13681"/>
        <dbReference type="Rhea" id="RHEA-COMP:11369"/>
        <dbReference type="Rhea" id="RHEA-COMP:11370"/>
        <dbReference type="ChEBI" id="CHEBI:15378"/>
        <dbReference type="ChEBI" id="CHEBI:57856"/>
        <dbReference type="ChEBI" id="CHEBI:59789"/>
        <dbReference type="ChEBI" id="CHEBI:85452"/>
        <dbReference type="ChEBI" id="CHEBI:85454"/>
        <dbReference type="EC" id="2.1.1.37"/>
    </reaction>
</comment>
<dbReference type="Pfam" id="PF00145">
    <property type="entry name" value="DNA_methylase"/>
    <property type="match status" value="1"/>
</dbReference>
<keyword evidence="1 5" id="KW-0489">Methyltransferase</keyword>
<dbReference type="Gene3D" id="3.40.50.150">
    <property type="entry name" value="Vaccinia Virus protein VP39"/>
    <property type="match status" value="1"/>
</dbReference>
<dbReference type="InterPro" id="IPR029063">
    <property type="entry name" value="SAM-dependent_MTases_sf"/>
</dbReference>
<dbReference type="AlphaFoldDB" id="A0A116LUQ3"/>
<dbReference type="RefSeq" id="WP_044667924.1">
    <property type="nucleotide sequence ID" value="NZ_CEHP01000006.1"/>
</dbReference>
<evidence type="ECO:0000256" key="5">
    <source>
        <dbReference type="PROSITE-ProRule" id="PRU01016"/>
    </source>
</evidence>
<dbReference type="EMBL" id="FIHG01000014">
    <property type="protein sequence ID" value="CYV11929.1"/>
    <property type="molecule type" value="Genomic_DNA"/>
</dbReference>
<protein>
    <recommendedName>
        <fullName evidence="7">Cytosine-specific methyltransferase</fullName>
        <ecNumber evidence="7">2.1.1.37</ecNumber>
    </recommendedName>
</protein>
<dbReference type="SUPFAM" id="SSF53335">
    <property type="entry name" value="S-adenosyl-L-methionine-dependent methyltransferases"/>
    <property type="match status" value="1"/>
</dbReference>
<organism evidence="8 9">
    <name type="scientific">Streptococcus suis</name>
    <dbReference type="NCBI Taxonomy" id="1307"/>
    <lineage>
        <taxon>Bacteria</taxon>
        <taxon>Bacillati</taxon>
        <taxon>Bacillota</taxon>
        <taxon>Bacilli</taxon>
        <taxon>Lactobacillales</taxon>
        <taxon>Streptococcaceae</taxon>
        <taxon>Streptococcus</taxon>
    </lineage>
</organism>
<evidence type="ECO:0000256" key="6">
    <source>
        <dbReference type="RuleBase" id="RU000416"/>
    </source>
</evidence>
<evidence type="ECO:0000256" key="3">
    <source>
        <dbReference type="ARBA" id="ARBA00022691"/>
    </source>
</evidence>
<keyword evidence="3 5" id="KW-0949">S-adenosyl-L-methionine</keyword>
<sequence>MINIIDLFSGAGGLTEGFRTSDYNILGHVEKEPAASQTLMLREIYHYLKSNDRSFLYRDFMNKRISKDELFSKVPSSILEKTINLEINDENLEIIFQYFDKFSGTVDGIIGGPPCQAYSTIGRARNARKKNSDERIYLYKYYIKFLERYSPKFFVFENVKGLLSFKDSDGESLLSKMEAEFLEAGYSLEYRVLNTKDYGVPQSRERLIIFGVQEKYKKITSSFFELLEKSTEPEVTTQRALSDLPFLNAGEEKNFYVSNGNDYIKKYFKQDADFPLTQNIARKNNKNDLKIYSIVAAAKKEGKNIRYDELDKKLQTHSHTDKFLDRFKALSWESPSHTIVAHIAKDGHHYIHPDINQNRSITVREAARLQGFPDSYYFLDSRTSAFVQIGNAVPPIFSQKLAETIMKLGKF</sequence>
<dbReference type="GO" id="GO:0032259">
    <property type="term" value="P:methylation"/>
    <property type="evidence" value="ECO:0007669"/>
    <property type="project" value="UniProtKB-KW"/>
</dbReference>
<dbReference type="NCBIfam" id="TIGR00675">
    <property type="entry name" value="dcm"/>
    <property type="match status" value="1"/>
</dbReference>
<dbReference type="InterPro" id="IPR050390">
    <property type="entry name" value="C5-Methyltransferase"/>
</dbReference>
<evidence type="ECO:0000256" key="1">
    <source>
        <dbReference type="ARBA" id="ARBA00022603"/>
    </source>
</evidence>
<comment type="similarity">
    <text evidence="5 6">Belongs to the class I-like SAM-binding methyltransferase superfamily. C5-methyltransferase family.</text>
</comment>
<dbReference type="PANTHER" id="PTHR10629">
    <property type="entry name" value="CYTOSINE-SPECIFIC METHYLTRANSFERASE"/>
    <property type="match status" value="1"/>
</dbReference>
<dbReference type="PRINTS" id="PR00105">
    <property type="entry name" value="C5METTRFRASE"/>
</dbReference>
<dbReference type="PROSITE" id="PS51679">
    <property type="entry name" value="SAM_MT_C5"/>
    <property type="match status" value="1"/>
</dbReference>
<reference evidence="8 9" key="1">
    <citation type="submission" date="2016-02" db="EMBL/GenBank/DDBJ databases">
        <authorList>
            <consortium name="Pathogen Informatics"/>
        </authorList>
    </citation>
    <scope>NUCLEOTIDE SEQUENCE [LARGE SCALE GENOMIC DNA]</scope>
    <source>
        <strain evidence="8 9">LSS59</strain>
    </source>
</reference>
<evidence type="ECO:0000256" key="7">
    <source>
        <dbReference type="RuleBase" id="RU000417"/>
    </source>
</evidence>
<dbReference type="GO" id="GO:0003677">
    <property type="term" value="F:DNA binding"/>
    <property type="evidence" value="ECO:0007669"/>
    <property type="project" value="TreeGrafter"/>
</dbReference>